<evidence type="ECO:0000313" key="2">
    <source>
        <dbReference type="Proteomes" id="UP000610124"/>
    </source>
</evidence>
<organism evidence="1 2">
    <name type="scientific">Kitasatospora aureofaciens</name>
    <name type="common">Streptomyces aureofaciens</name>
    <dbReference type="NCBI Taxonomy" id="1894"/>
    <lineage>
        <taxon>Bacteria</taxon>
        <taxon>Bacillati</taxon>
        <taxon>Actinomycetota</taxon>
        <taxon>Actinomycetes</taxon>
        <taxon>Kitasatosporales</taxon>
        <taxon>Streptomycetaceae</taxon>
        <taxon>Kitasatospora</taxon>
    </lineage>
</organism>
<accession>A0A8H9LTS5</accession>
<gene>
    <name evidence="1" type="ORF">GCM10010502_61990</name>
</gene>
<dbReference type="EMBL" id="BMUB01000022">
    <property type="protein sequence ID" value="GGU99186.1"/>
    <property type="molecule type" value="Genomic_DNA"/>
</dbReference>
<comment type="caution">
    <text evidence="1">The sequence shown here is derived from an EMBL/GenBank/DDBJ whole genome shotgun (WGS) entry which is preliminary data.</text>
</comment>
<sequence>MDAFAGLDVVAVVVAQEVDDRLGVVHRVIVAHRPPEHTPFDVLGALVEPCSADGMFAAEKSQVRTLLTPASEA</sequence>
<name>A0A8H9LTS5_KITAU</name>
<reference evidence="1" key="1">
    <citation type="journal article" date="2014" name="Int. J. Syst. Evol. Microbiol.">
        <title>Complete genome sequence of Corynebacterium casei LMG S-19264T (=DSM 44701T), isolated from a smear-ripened cheese.</title>
        <authorList>
            <consortium name="US DOE Joint Genome Institute (JGI-PGF)"/>
            <person name="Walter F."/>
            <person name="Albersmeier A."/>
            <person name="Kalinowski J."/>
            <person name="Ruckert C."/>
        </authorList>
    </citation>
    <scope>NUCLEOTIDE SEQUENCE</scope>
    <source>
        <strain evidence="1">JCM 4434</strain>
    </source>
</reference>
<proteinExistence type="predicted"/>
<protein>
    <submittedName>
        <fullName evidence="1">Uncharacterized protein</fullName>
    </submittedName>
</protein>
<dbReference type="AlphaFoldDB" id="A0A8H9LTS5"/>
<evidence type="ECO:0000313" key="1">
    <source>
        <dbReference type="EMBL" id="GGU99186.1"/>
    </source>
</evidence>
<reference evidence="1" key="2">
    <citation type="submission" date="2020-09" db="EMBL/GenBank/DDBJ databases">
        <authorList>
            <person name="Sun Q."/>
            <person name="Ohkuma M."/>
        </authorList>
    </citation>
    <scope>NUCLEOTIDE SEQUENCE</scope>
    <source>
        <strain evidence="1">JCM 4434</strain>
    </source>
</reference>
<dbReference type="Proteomes" id="UP000610124">
    <property type="component" value="Unassembled WGS sequence"/>
</dbReference>